<dbReference type="Pfam" id="PF22621">
    <property type="entry name" value="CurL-like_PKS_C"/>
    <property type="match status" value="1"/>
</dbReference>
<protein>
    <submittedName>
        <fullName evidence="11">Uncharacterized protein</fullName>
    </submittedName>
</protein>
<accession>A0A177N4P2</accession>
<dbReference type="InterPro" id="IPR013217">
    <property type="entry name" value="Methyltransf_12"/>
</dbReference>
<evidence type="ECO:0000256" key="5">
    <source>
        <dbReference type="ARBA" id="ARBA00022679"/>
    </source>
</evidence>
<dbReference type="InterPro" id="IPR013968">
    <property type="entry name" value="PKS_KR"/>
</dbReference>
<dbReference type="InterPro" id="IPR050091">
    <property type="entry name" value="PKS_NRPS_Biosynth_Enz"/>
</dbReference>
<dbReference type="PANTHER" id="PTHR43775">
    <property type="entry name" value="FATTY ACID SYNTHASE"/>
    <property type="match status" value="1"/>
</dbReference>
<dbReference type="Pfam" id="PF00550">
    <property type="entry name" value="PP-binding"/>
    <property type="match status" value="1"/>
</dbReference>
<dbReference type="Gene3D" id="3.40.50.150">
    <property type="entry name" value="Vaccinia Virus protein VP39"/>
    <property type="match status" value="1"/>
</dbReference>
<evidence type="ECO:0000256" key="1">
    <source>
        <dbReference type="ARBA" id="ARBA00005194"/>
    </source>
</evidence>
<keyword evidence="8" id="KW-0511">Multifunctional enzyme</keyword>
<dbReference type="CDD" id="cd02440">
    <property type="entry name" value="AdoMet_MTases"/>
    <property type="match status" value="1"/>
</dbReference>
<dbReference type="PROSITE" id="PS52004">
    <property type="entry name" value="KS3_2"/>
    <property type="match status" value="1"/>
</dbReference>
<dbReference type="InterPro" id="IPR029063">
    <property type="entry name" value="SAM-dependent_MTases_sf"/>
</dbReference>
<dbReference type="STRING" id="702114.A1355_14260"/>
<dbReference type="Gene3D" id="3.30.70.3290">
    <property type="match status" value="1"/>
</dbReference>
<keyword evidence="3" id="KW-0596">Phosphopantetheine</keyword>
<dbReference type="CDD" id="cd00833">
    <property type="entry name" value="PKS"/>
    <property type="match status" value="1"/>
</dbReference>
<evidence type="ECO:0000259" key="10">
    <source>
        <dbReference type="PROSITE" id="PS52004"/>
    </source>
</evidence>
<comment type="pathway">
    <text evidence="1">Lipid metabolism; fatty acid biosynthesis.</text>
</comment>
<proteinExistence type="inferred from homology"/>
<dbReference type="Gene3D" id="3.40.50.720">
    <property type="entry name" value="NAD(P)-binding Rossmann-like Domain"/>
    <property type="match status" value="2"/>
</dbReference>
<dbReference type="InterPro" id="IPR016035">
    <property type="entry name" value="Acyl_Trfase/lysoPLipase"/>
</dbReference>
<feature type="domain" description="Ketosynthase family 3 (KS3)" evidence="10">
    <location>
        <begin position="11"/>
        <end position="437"/>
    </location>
</feature>
<dbReference type="Gene3D" id="3.40.47.10">
    <property type="match status" value="1"/>
</dbReference>
<dbReference type="PROSITE" id="PS00012">
    <property type="entry name" value="PHOSPHOPANTETHEINE"/>
    <property type="match status" value="1"/>
</dbReference>
<keyword evidence="6" id="KW-0276">Fatty acid metabolism</keyword>
<evidence type="ECO:0000256" key="8">
    <source>
        <dbReference type="ARBA" id="ARBA00023268"/>
    </source>
</evidence>
<keyword evidence="5" id="KW-0808">Transferase</keyword>
<dbReference type="SMART" id="SM00825">
    <property type="entry name" value="PKS_KS"/>
    <property type="match status" value="1"/>
</dbReference>
<dbReference type="InterPro" id="IPR018201">
    <property type="entry name" value="Ketoacyl_synth_AS"/>
</dbReference>
<dbReference type="InterPro" id="IPR014030">
    <property type="entry name" value="Ketoacyl_synth_N"/>
</dbReference>
<dbReference type="EMBL" id="LUUK01000219">
    <property type="protein sequence ID" value="OAI12574.1"/>
    <property type="molecule type" value="Genomic_DNA"/>
</dbReference>
<dbReference type="GO" id="GO:0006633">
    <property type="term" value="P:fatty acid biosynthetic process"/>
    <property type="evidence" value="ECO:0007669"/>
    <property type="project" value="UniProtKB-UniPathway"/>
</dbReference>
<comment type="similarity">
    <text evidence="2">Belongs to the short-chain dehydrogenases/reductases (SDR) family.</text>
</comment>
<evidence type="ECO:0000313" key="12">
    <source>
        <dbReference type="Proteomes" id="UP000077628"/>
    </source>
</evidence>
<dbReference type="Pfam" id="PF08659">
    <property type="entry name" value="KR"/>
    <property type="match status" value="2"/>
</dbReference>
<dbReference type="InterPro" id="IPR006162">
    <property type="entry name" value="Ppantetheine_attach_site"/>
</dbReference>
<dbReference type="UniPathway" id="UPA00094"/>
<dbReference type="Pfam" id="PF00109">
    <property type="entry name" value="ketoacyl-synt"/>
    <property type="match status" value="1"/>
</dbReference>
<dbReference type="RefSeq" id="WP_064031408.1">
    <property type="nucleotide sequence ID" value="NZ_LUUK01000219.1"/>
</dbReference>
<name>A0A177N4P2_9GAMM</name>
<evidence type="ECO:0000256" key="2">
    <source>
        <dbReference type="ARBA" id="ARBA00006484"/>
    </source>
</evidence>
<dbReference type="SUPFAM" id="SSF53335">
    <property type="entry name" value="S-adenosyl-L-methionine-dependent methyltransferases"/>
    <property type="match status" value="1"/>
</dbReference>
<dbReference type="OrthoDB" id="9778690at2"/>
<dbReference type="SUPFAM" id="SSF47336">
    <property type="entry name" value="ACP-like"/>
    <property type="match status" value="1"/>
</dbReference>
<evidence type="ECO:0000256" key="7">
    <source>
        <dbReference type="ARBA" id="ARBA00023098"/>
    </source>
</evidence>
<evidence type="ECO:0000256" key="6">
    <source>
        <dbReference type="ARBA" id="ARBA00022832"/>
    </source>
</evidence>
<dbReference type="SUPFAM" id="SSF52151">
    <property type="entry name" value="FabD/lysophospholipase-like"/>
    <property type="match status" value="1"/>
</dbReference>
<dbReference type="InterPro" id="IPR009081">
    <property type="entry name" value="PP-bd_ACP"/>
</dbReference>
<dbReference type="SUPFAM" id="SSF53901">
    <property type="entry name" value="Thiolase-like"/>
    <property type="match status" value="1"/>
</dbReference>
<dbReference type="GO" id="GO:0004315">
    <property type="term" value="F:3-oxoacyl-[acyl-carrier-protein] synthase activity"/>
    <property type="evidence" value="ECO:0007669"/>
    <property type="project" value="InterPro"/>
</dbReference>
<dbReference type="InterPro" id="IPR001227">
    <property type="entry name" value="Ac_transferase_dom_sf"/>
</dbReference>
<dbReference type="Proteomes" id="UP000077628">
    <property type="component" value="Unassembled WGS sequence"/>
</dbReference>
<keyword evidence="12" id="KW-1185">Reference proteome</keyword>
<keyword evidence="7" id="KW-0443">Lipid metabolism</keyword>
<evidence type="ECO:0000256" key="4">
    <source>
        <dbReference type="ARBA" id="ARBA00022553"/>
    </source>
</evidence>
<feature type="domain" description="Carrier" evidence="9">
    <location>
        <begin position="1783"/>
        <end position="1858"/>
    </location>
</feature>
<dbReference type="SMART" id="SM00823">
    <property type="entry name" value="PKS_PP"/>
    <property type="match status" value="1"/>
</dbReference>
<dbReference type="SUPFAM" id="SSF51735">
    <property type="entry name" value="NAD(P)-binding Rossmann-fold domains"/>
    <property type="match status" value="2"/>
</dbReference>
<dbReference type="InterPro" id="IPR014031">
    <property type="entry name" value="Ketoacyl_synth_C"/>
</dbReference>
<dbReference type="InterPro" id="IPR016036">
    <property type="entry name" value="Malonyl_transacylase_ACP-bd"/>
</dbReference>
<dbReference type="SUPFAM" id="SSF55048">
    <property type="entry name" value="Probable ACP-binding domain of malonyl-CoA ACP transacylase"/>
    <property type="match status" value="1"/>
</dbReference>
<dbReference type="PROSITE" id="PS50075">
    <property type="entry name" value="CARRIER"/>
    <property type="match status" value="1"/>
</dbReference>
<evidence type="ECO:0000256" key="3">
    <source>
        <dbReference type="ARBA" id="ARBA00022450"/>
    </source>
</evidence>
<dbReference type="InterPro" id="IPR036291">
    <property type="entry name" value="NAD(P)-bd_dom_sf"/>
</dbReference>
<dbReference type="InterPro" id="IPR057326">
    <property type="entry name" value="KR_dom"/>
</dbReference>
<dbReference type="Gene3D" id="1.10.1200.10">
    <property type="entry name" value="ACP-like"/>
    <property type="match status" value="1"/>
</dbReference>
<dbReference type="Pfam" id="PF02801">
    <property type="entry name" value="Ketoacyl-synt_C"/>
    <property type="match status" value="1"/>
</dbReference>
<dbReference type="GO" id="GO:0004312">
    <property type="term" value="F:fatty acid synthase activity"/>
    <property type="evidence" value="ECO:0007669"/>
    <property type="project" value="TreeGrafter"/>
</dbReference>
<sequence>MNEQQSAENELEPIAIVSMACRFPKADGIEDLWRLLIQGEEGIRFFSDEELLAAGVSPSQLAQPAYVKAKGMIEGIENFDAHLFGYTPREAELMDPQQRVLLECAWQLLERAALDPDRFEGDMAAYVGVGMNIYLLSHLLSDYRLKESTDFYQMLIGSDKDFAATRLAYKLNLKGPAVAVNTACSTSLVAVHYACQSLWDYQCDAAIAGGATLLVPQRAGYFYQEGGIPSADGHCRAFDAQAGGTVPASGAGLVLLKRLEDALRDSDTIYAVIKGSAVNNDGADKLGFTAPSVNGQAAVIAEALAVAGVSADSIGYVEAHGTATPLGDPIEVAALKQAFARAKQKQYCALGSIKSNLGHMDTAAGIAGLIKAALMLRHKQIPASLHFNQANPNIDFQQSPFYVNRQLQDWPRTECPRRAGVSSFGIGGTNAHVVLEEAPEILHSADAGRARQILPLSAKSPEALARLAASLAEHLTQREELSLADVAYSLAVGRRELPLRRFVLAENLQQAAQALSREEEDYDATVKPALVFMFPGQGTQKAGMGLALYQSEAVFKQEVDVCCDYLQALLGLDLRALMFPEPGQEQQAEWRLRQTEHTQPALFVFEYALAKQLIAWGIAPAAMIGHSLGEYVAACLAGVFSLEQALTLVAERARLMAEAPSGGMLAVRATEAQCRPWLTDDLVLAAVNAENQCVLSGSQTAIDRLLPTLKEQGIAYHPLAVSHAFHSPLMQTAADQFAESFQTLNLRPNAIPFVSNLSGDWYDATDSSAAYWQQHMLKPVRFSDGLQTLCAEFGQLLLLEVGAGHTLQVLAKPLLQGGQAALGTLADAGSDLQACVAELWRAGIAVDWQRFYRDQQRQRLALPTYPFQRQRYWVEARTADSQAPCRDESADLSHWFSTVNWQRCLLPPTTDRLAADGYLAFVGAEGLDLEAASQPWRQITMAANYRTVSDGVCTLNPAREDDFERLIGDLGLAGQVLEVVYAWHQSQASYAEPYLGLLHFCKAWQRLSPGTPCRISVVTRDLFEVSGAETALSPLQALLLGPVKVVPQEYPHIQCRLVDLDASLSVRPDMLALHPKLSVVAWRNGYYWQPVLESLDLPEPDRDALKRGGRYLITGGLGGIGLLLAGFLARHYQARLLLTSRQAFPEPSLWPSAVELDDSEDFNALVADLAQTERRLIAELRIPGLDDFPGLQSSLERLCSLHLLNFFAQSGISPYGGTWWTVSEIGARLQLLAKFDKFLGLLLAILQRDGLVVWQGERFRFNLDAPCEWSIEIRQLERRIDSDYPGFKALYEMVAHCVAHFAEALSGKIEAIGVLYPDGDRSLISETGKKTVEHSNHRVYYQLLKHFVHRTLDSSDGVVRILEVGGGSGVLTGQIAPGLLGKKVEYYFTDIGKSFVLKVQQQAQAQGFDFMRFAVFDIFRDPVAQGFEFQSFDLIYGLDVVHATPDVAKAVTQLSRLLKPGGALCLVETPPIPRWYEMVWGLAEGWWYFNDTELRSGTTPLLSPDAWQEVLQGSGLFADVAVFPREAEARAKTDCCLVVGRAPGQKRLATGDGHTRARPQAETVASLLDMQRLGAEVLVCTADVCDRQAMQAAVEQARLAYGGLDGVFHTAASDSRGLIDLQDQSRSLAELQPKVVGTQVLQQCLDFKQLDFVALFSSLNAITGGQGNIAYTAANSYLDAFAHYCRHRDLGRVYALDWDRWQSIGQAVAFERRVADSSGAVLQGGISDVEGCEALRRALASGYRQLLIRTGRGRELSPSTVESAAESRPSGHQRPHLAQRYVAPENEIQQLIAGVWSDVLGVAQPGIHDEFAALGGDSLIAIRVVSRLKEALDMNLEVKLVFEYSTIARLADRIQTLQSVLRLSAADTDVNEDDETQYEGGVI</sequence>
<dbReference type="InterPro" id="IPR020841">
    <property type="entry name" value="PKS_Beta-ketoAc_synthase_dom"/>
</dbReference>
<dbReference type="SMART" id="SM00822">
    <property type="entry name" value="PKS_KR"/>
    <property type="match status" value="1"/>
</dbReference>
<dbReference type="Gene3D" id="3.40.366.10">
    <property type="entry name" value="Malonyl-Coenzyme A Acyl Carrier Protein, domain 2"/>
    <property type="match status" value="1"/>
</dbReference>
<gene>
    <name evidence="11" type="ORF">A1355_14260</name>
</gene>
<dbReference type="InterPro" id="IPR020806">
    <property type="entry name" value="PKS_PP-bd"/>
</dbReference>
<dbReference type="FunFam" id="3.40.47.10:FF:000042">
    <property type="entry name" value="Polyketide synthase Pks13"/>
    <property type="match status" value="1"/>
</dbReference>
<dbReference type="Pfam" id="PF00698">
    <property type="entry name" value="Acyl_transf_1"/>
    <property type="match status" value="1"/>
</dbReference>
<comment type="caution">
    <text evidence="11">The sequence shown here is derived from an EMBL/GenBank/DDBJ whole genome shotgun (WGS) entry which is preliminary data.</text>
</comment>
<reference evidence="12" key="1">
    <citation type="submission" date="2016-03" db="EMBL/GenBank/DDBJ databases">
        <authorList>
            <person name="Heylen K."/>
            <person name="De Vos P."/>
            <person name="Vekeman B."/>
        </authorList>
    </citation>
    <scope>NUCLEOTIDE SEQUENCE [LARGE SCALE GENOMIC DNA]</scope>
    <source>
        <strain evidence="12">R-45383</strain>
    </source>
</reference>
<dbReference type="InterPro" id="IPR036736">
    <property type="entry name" value="ACP-like_sf"/>
</dbReference>
<dbReference type="SMART" id="SM00827">
    <property type="entry name" value="PKS_AT"/>
    <property type="match status" value="1"/>
</dbReference>
<dbReference type="PANTHER" id="PTHR43775:SF51">
    <property type="entry name" value="INACTIVE PHENOLPHTHIOCEROL SYNTHESIS POLYKETIDE SYNTHASE TYPE I PKS1-RELATED"/>
    <property type="match status" value="1"/>
</dbReference>
<dbReference type="InterPro" id="IPR014043">
    <property type="entry name" value="Acyl_transferase_dom"/>
</dbReference>
<evidence type="ECO:0000313" key="11">
    <source>
        <dbReference type="EMBL" id="OAI12574.1"/>
    </source>
</evidence>
<evidence type="ECO:0000259" key="9">
    <source>
        <dbReference type="PROSITE" id="PS50075"/>
    </source>
</evidence>
<keyword evidence="4" id="KW-0597">Phosphoprotein</keyword>
<organism evidence="11 12">
    <name type="scientific">Methylomonas koyamae</name>
    <dbReference type="NCBI Taxonomy" id="702114"/>
    <lineage>
        <taxon>Bacteria</taxon>
        <taxon>Pseudomonadati</taxon>
        <taxon>Pseudomonadota</taxon>
        <taxon>Gammaproteobacteria</taxon>
        <taxon>Methylococcales</taxon>
        <taxon>Methylococcaceae</taxon>
        <taxon>Methylomonas</taxon>
    </lineage>
</organism>
<dbReference type="GO" id="GO:0031177">
    <property type="term" value="F:phosphopantetheine binding"/>
    <property type="evidence" value="ECO:0007669"/>
    <property type="project" value="InterPro"/>
</dbReference>
<dbReference type="PROSITE" id="PS00606">
    <property type="entry name" value="KS3_1"/>
    <property type="match status" value="1"/>
</dbReference>
<dbReference type="Pfam" id="PF08242">
    <property type="entry name" value="Methyltransf_12"/>
    <property type="match status" value="1"/>
</dbReference>
<dbReference type="InterPro" id="IPR016039">
    <property type="entry name" value="Thiolase-like"/>
</dbReference>